<proteinExistence type="predicted"/>
<dbReference type="RefSeq" id="WP_097792224.1">
    <property type="nucleotide sequence ID" value="NZ_NOUV01000014.1"/>
</dbReference>
<dbReference type="Pfam" id="PF21757">
    <property type="entry name" value="DUF6870"/>
    <property type="match status" value="1"/>
</dbReference>
<feature type="domain" description="DUF6870" evidence="1">
    <location>
        <begin position="16"/>
        <end position="85"/>
    </location>
</feature>
<comment type="caution">
    <text evidence="2">The sequence shown here is derived from an EMBL/GenBank/DDBJ whole genome shotgun (WGS) entry which is preliminary data.</text>
</comment>
<dbReference type="EMBL" id="NOUV01000014">
    <property type="protein sequence ID" value="PDX86348.1"/>
    <property type="molecule type" value="Genomic_DNA"/>
</dbReference>
<name>A0A2A7B4U2_9FIRM</name>
<evidence type="ECO:0000259" key="1">
    <source>
        <dbReference type="Pfam" id="PF21757"/>
    </source>
</evidence>
<sequence>MKENGTMNWLAQIRQMKNRDIRTIEQHELQELPQDAVEHGLPQEERLKNLLDKVRNPYCYLDNGIIVKLNFAPRGSSTLSERVGRCFQFAS</sequence>
<protein>
    <recommendedName>
        <fullName evidence="1">DUF6870 domain-containing protein</fullName>
    </recommendedName>
</protein>
<dbReference type="AlphaFoldDB" id="A0A2A7B4U2"/>
<dbReference type="InterPro" id="IPR049222">
    <property type="entry name" value="DUF6870"/>
</dbReference>
<dbReference type="OrthoDB" id="9797040at2"/>
<evidence type="ECO:0000313" key="3">
    <source>
        <dbReference type="Proteomes" id="UP000220904"/>
    </source>
</evidence>
<dbReference type="Proteomes" id="UP000220904">
    <property type="component" value="Unassembled WGS sequence"/>
</dbReference>
<organism evidence="2 3">
    <name type="scientific">Faecalibacterium prausnitzii</name>
    <dbReference type="NCBI Taxonomy" id="853"/>
    <lineage>
        <taxon>Bacteria</taxon>
        <taxon>Bacillati</taxon>
        <taxon>Bacillota</taxon>
        <taxon>Clostridia</taxon>
        <taxon>Eubacteriales</taxon>
        <taxon>Oscillospiraceae</taxon>
        <taxon>Faecalibacterium</taxon>
    </lineage>
</organism>
<accession>A0A2A7B4U2</accession>
<gene>
    <name evidence="2" type="ORF">CHR60_06220</name>
</gene>
<reference evidence="2 3" key="1">
    <citation type="journal article" date="2017" name="Front. Microbiol.">
        <title>New Insights into the Diversity of the Genus Faecalibacterium.</title>
        <authorList>
            <person name="Benevides L."/>
            <person name="Burman S."/>
            <person name="Martin R."/>
            <person name="Robert V."/>
            <person name="Thomas M."/>
            <person name="Miquel S."/>
            <person name="Chain F."/>
            <person name="Sokol H."/>
            <person name="Bermudez-Humaran L.G."/>
            <person name="Morrison M."/>
            <person name="Langella P."/>
            <person name="Azevedo V.A."/>
            <person name="Chatel J.M."/>
            <person name="Soares S."/>
        </authorList>
    </citation>
    <scope>NUCLEOTIDE SEQUENCE [LARGE SCALE GENOMIC DNA]</scope>
    <source>
        <strain evidence="2 3">AHMP21</strain>
    </source>
</reference>
<evidence type="ECO:0000313" key="2">
    <source>
        <dbReference type="EMBL" id="PDX86348.1"/>
    </source>
</evidence>